<feature type="region of interest" description="Disordered" evidence="2">
    <location>
        <begin position="24"/>
        <end position="141"/>
    </location>
</feature>
<evidence type="ECO:0000259" key="3">
    <source>
        <dbReference type="Pfam" id="PF03763"/>
    </source>
</evidence>
<evidence type="ECO:0000313" key="5">
    <source>
        <dbReference type="Proteomes" id="UP001180020"/>
    </source>
</evidence>
<evidence type="ECO:0000256" key="1">
    <source>
        <dbReference type="ARBA" id="ARBA00005711"/>
    </source>
</evidence>
<feature type="compositionally biased region" description="Basic and acidic residues" evidence="2">
    <location>
        <begin position="222"/>
        <end position="240"/>
    </location>
</feature>
<reference evidence="4" key="1">
    <citation type="journal article" date="2023" name="Nat. Commun.">
        <title>Diploid and tetraploid genomes of Acorus and the evolution of monocots.</title>
        <authorList>
            <person name="Ma L."/>
            <person name="Liu K.W."/>
            <person name="Li Z."/>
            <person name="Hsiao Y.Y."/>
            <person name="Qi Y."/>
            <person name="Fu T."/>
            <person name="Tang G.D."/>
            <person name="Zhang D."/>
            <person name="Sun W.H."/>
            <person name="Liu D.K."/>
            <person name="Li Y."/>
            <person name="Chen G.Z."/>
            <person name="Liu X.D."/>
            <person name="Liao X.Y."/>
            <person name="Jiang Y.T."/>
            <person name="Yu X."/>
            <person name="Hao Y."/>
            <person name="Huang J."/>
            <person name="Zhao X.W."/>
            <person name="Ke S."/>
            <person name="Chen Y.Y."/>
            <person name="Wu W.L."/>
            <person name="Hsu J.L."/>
            <person name="Lin Y.F."/>
            <person name="Huang M.D."/>
            <person name="Li C.Y."/>
            <person name="Huang L."/>
            <person name="Wang Z.W."/>
            <person name="Zhao X."/>
            <person name="Zhong W.Y."/>
            <person name="Peng D.H."/>
            <person name="Ahmad S."/>
            <person name="Lan S."/>
            <person name="Zhang J.S."/>
            <person name="Tsai W.C."/>
            <person name="Van de Peer Y."/>
            <person name="Liu Z.J."/>
        </authorList>
    </citation>
    <scope>NUCLEOTIDE SEQUENCE</scope>
    <source>
        <strain evidence="4">CP</strain>
    </source>
</reference>
<dbReference type="PANTHER" id="PTHR31471">
    <property type="entry name" value="OS02G0116800 PROTEIN"/>
    <property type="match status" value="1"/>
</dbReference>
<dbReference type="Proteomes" id="UP001180020">
    <property type="component" value="Unassembled WGS sequence"/>
</dbReference>
<dbReference type="EMBL" id="JAUJYO010000005">
    <property type="protein sequence ID" value="KAK1316116.1"/>
    <property type="molecule type" value="Genomic_DNA"/>
</dbReference>
<name>A0AAV9EQU4_ACOCL</name>
<feature type="region of interest" description="Disordered" evidence="2">
    <location>
        <begin position="221"/>
        <end position="240"/>
    </location>
</feature>
<gene>
    <name evidence="4" type="ORF">QJS10_CPA05g01796</name>
</gene>
<evidence type="ECO:0000313" key="4">
    <source>
        <dbReference type="EMBL" id="KAK1316116.1"/>
    </source>
</evidence>
<dbReference type="AlphaFoldDB" id="A0AAV9EQU4"/>
<accession>A0AAV9EQU4</accession>
<keyword evidence="5" id="KW-1185">Reference proteome</keyword>
<protein>
    <recommendedName>
        <fullName evidence="3">Remorin C-terminal domain-containing protein</fullName>
    </recommendedName>
</protein>
<feature type="compositionally biased region" description="Polar residues" evidence="2">
    <location>
        <begin position="57"/>
        <end position="76"/>
    </location>
</feature>
<sequence>MAVAAAAFAITKIEEEMSRNQMRIVEERQASMTRIKSRKESDKAKTKDSHTIKSTDSRSISRWFTNKETNEVTGESSMRRKREEGDAAVDQKSAEKEFGTTPSIRRTATSTGRSETRKPGQVPPPAIKPTVSSATNASPVGSSYSEAERIADAWEEAKMEKIKKRYEKMRETILSWENEKKLIAKRLLDKKEGKLELRRATALQEYRNEISNIDKIAGKARQLADEKRRNGESKAREKAMDIRSKGSVPTCFTTMQCAHVTPPNHVWKSKPIPDLKIPLEIYIHITISQIGSCKDYSDISRYPGSNIVFKSKLKFLPTIKTDEQMDSDSSDNSDNKKSR</sequence>
<feature type="compositionally biased region" description="Polar residues" evidence="2">
    <location>
        <begin position="130"/>
        <end position="141"/>
    </location>
</feature>
<feature type="domain" description="Remorin C-terminal" evidence="3">
    <location>
        <begin position="146"/>
        <end position="250"/>
    </location>
</feature>
<feature type="region of interest" description="Disordered" evidence="2">
    <location>
        <begin position="320"/>
        <end position="339"/>
    </location>
</feature>
<proteinExistence type="inferred from homology"/>
<comment type="similarity">
    <text evidence="1">Belongs to the remorin family.</text>
</comment>
<dbReference type="InterPro" id="IPR005516">
    <property type="entry name" value="Remorin_C"/>
</dbReference>
<feature type="compositionally biased region" description="Basic and acidic residues" evidence="2">
    <location>
        <begin position="38"/>
        <end position="56"/>
    </location>
</feature>
<dbReference type="PANTHER" id="PTHR31471:SF51">
    <property type="entry name" value="REMORIN FAMILY PROTEIN"/>
    <property type="match status" value="1"/>
</dbReference>
<feature type="compositionally biased region" description="Polar residues" evidence="2">
    <location>
        <begin position="100"/>
        <end position="113"/>
    </location>
</feature>
<organism evidence="4 5">
    <name type="scientific">Acorus calamus</name>
    <name type="common">Sweet flag</name>
    <dbReference type="NCBI Taxonomy" id="4465"/>
    <lineage>
        <taxon>Eukaryota</taxon>
        <taxon>Viridiplantae</taxon>
        <taxon>Streptophyta</taxon>
        <taxon>Embryophyta</taxon>
        <taxon>Tracheophyta</taxon>
        <taxon>Spermatophyta</taxon>
        <taxon>Magnoliopsida</taxon>
        <taxon>Liliopsida</taxon>
        <taxon>Acoraceae</taxon>
        <taxon>Acorus</taxon>
    </lineage>
</organism>
<dbReference type="Pfam" id="PF03763">
    <property type="entry name" value="Remorin_C"/>
    <property type="match status" value="1"/>
</dbReference>
<reference evidence="4" key="2">
    <citation type="submission" date="2023-06" db="EMBL/GenBank/DDBJ databases">
        <authorList>
            <person name="Ma L."/>
            <person name="Liu K.-W."/>
            <person name="Li Z."/>
            <person name="Hsiao Y.-Y."/>
            <person name="Qi Y."/>
            <person name="Fu T."/>
            <person name="Tang G."/>
            <person name="Zhang D."/>
            <person name="Sun W.-H."/>
            <person name="Liu D.-K."/>
            <person name="Li Y."/>
            <person name="Chen G.-Z."/>
            <person name="Liu X.-D."/>
            <person name="Liao X.-Y."/>
            <person name="Jiang Y.-T."/>
            <person name="Yu X."/>
            <person name="Hao Y."/>
            <person name="Huang J."/>
            <person name="Zhao X.-W."/>
            <person name="Ke S."/>
            <person name="Chen Y.-Y."/>
            <person name="Wu W.-L."/>
            <person name="Hsu J.-L."/>
            <person name="Lin Y.-F."/>
            <person name="Huang M.-D."/>
            <person name="Li C.-Y."/>
            <person name="Huang L."/>
            <person name="Wang Z.-W."/>
            <person name="Zhao X."/>
            <person name="Zhong W.-Y."/>
            <person name="Peng D.-H."/>
            <person name="Ahmad S."/>
            <person name="Lan S."/>
            <person name="Zhang J.-S."/>
            <person name="Tsai W.-C."/>
            <person name="Van De Peer Y."/>
            <person name="Liu Z.-J."/>
        </authorList>
    </citation>
    <scope>NUCLEOTIDE SEQUENCE</scope>
    <source>
        <strain evidence="4">CP</strain>
        <tissue evidence="4">Leaves</tissue>
    </source>
</reference>
<evidence type="ECO:0000256" key="2">
    <source>
        <dbReference type="SAM" id="MobiDB-lite"/>
    </source>
</evidence>
<comment type="caution">
    <text evidence="4">The sequence shown here is derived from an EMBL/GenBank/DDBJ whole genome shotgun (WGS) entry which is preliminary data.</text>
</comment>